<reference evidence="12" key="1">
    <citation type="journal article" date="2021" name="PeerJ">
        <title>Extensive microbial diversity within the chicken gut microbiome revealed by metagenomics and culture.</title>
        <authorList>
            <person name="Gilroy R."/>
            <person name="Ravi A."/>
            <person name="Getino M."/>
            <person name="Pursley I."/>
            <person name="Horton D.L."/>
            <person name="Alikhan N.F."/>
            <person name="Baker D."/>
            <person name="Gharbi K."/>
            <person name="Hall N."/>
            <person name="Watson M."/>
            <person name="Adriaenssens E.M."/>
            <person name="Foster-Nyarko E."/>
            <person name="Jarju S."/>
            <person name="Secka A."/>
            <person name="Antonio M."/>
            <person name="Oren A."/>
            <person name="Chaudhuri R.R."/>
            <person name="La Ragione R."/>
            <person name="Hildebrand F."/>
            <person name="Pallen M.J."/>
        </authorList>
    </citation>
    <scope>NUCLEOTIDE SEQUENCE</scope>
    <source>
        <strain evidence="12">G4-2901</strain>
    </source>
</reference>
<dbReference type="Gene3D" id="2.70.98.10">
    <property type="match status" value="1"/>
</dbReference>
<comment type="similarity">
    <text evidence="3">Belongs to the glycosyl hydrolase 2 family.</text>
</comment>
<keyword evidence="10" id="KW-0732">Signal</keyword>
<name>A0A948TAX3_9BACT</name>
<dbReference type="PANTHER" id="PTHR46323:SF2">
    <property type="entry name" value="BETA-GALACTOSIDASE"/>
    <property type="match status" value="1"/>
</dbReference>
<dbReference type="SMART" id="SM01038">
    <property type="entry name" value="Bgal_small_N"/>
    <property type="match status" value="1"/>
</dbReference>
<proteinExistence type="inferred from homology"/>
<dbReference type="EMBL" id="JAHLFW010000037">
    <property type="protein sequence ID" value="MBU3837429.1"/>
    <property type="molecule type" value="Genomic_DNA"/>
</dbReference>
<dbReference type="Pfam" id="PF00703">
    <property type="entry name" value="Glyco_hydro_2"/>
    <property type="match status" value="1"/>
</dbReference>
<dbReference type="SUPFAM" id="SSF49785">
    <property type="entry name" value="Galactose-binding domain-like"/>
    <property type="match status" value="1"/>
</dbReference>
<dbReference type="FunFam" id="2.60.40.10:FF:000680">
    <property type="entry name" value="Beta-galactosidase"/>
    <property type="match status" value="1"/>
</dbReference>
<dbReference type="InterPro" id="IPR050347">
    <property type="entry name" value="Bact_Beta-galactosidase"/>
</dbReference>
<dbReference type="InterPro" id="IPR013783">
    <property type="entry name" value="Ig-like_fold"/>
</dbReference>
<sequence>MKKNLLLISLLLCSNSFNVFSKDYQSVTLPYWQDIQTVCVNREEPRSAFMTYADKTQAMTGKYESSPYYKLLNGVWKFYYTDSHRNLPADITDKNTDVSGWNDINVPGNWEMQGFGVAIYTNHGYEFQPRNPQPPTLPDDIPVGVYRRNLEVPSDWKDRDIYLHIAGAKSGCYVYINGREVGYNEDSKNPAEYLINDYLEDGQNVLTLKIFRWSTGSYLECQDFWRMSGIERDVFIYSQPKASVNDFRVTSTLDDSYKNGIFRLAIDLKNNRSATANLEVSYELVDKQGSVIAQENKSVSVGSKKENTVVFNKEIPQVKTWSSEAPNLYKMFMTVKENGKVTEVVPFNVGFRRIEIKEIDQKSANGKNYTVLLVNGQPIKLRGVNIHEHNPETGHYVNEELMRKDFELMRQHNLNTVRLCHYPQDRRFYELCDEYGLYVYDEANIESHGMYYDLRKGGTLGNNPEWLKPHLYRTINMFERNKNYPSLTFWSLGNEAGNGYNFYQTYLWVKEADKDIMNRPVNYERAQWEWNSDMYVPQYPSASWLESIGKRGSDRPVAPSEYSHAMGNSTGSLWDQWKAIYKYPNLQGGYIWDWVDQGLKVETEDGGFFWAYGGDFGTNMPSDGNFCCNGIVSPDRTPHPAMSEVKYAHQHVGFEMKDGENGIFNVTNRYYFTNLKKYMITYLVKENDKVIRRNKISMDIEPQASKELKVNVSGLKQKVGTEYFVEFRVTTVEPETLVPAGFELAHDQFRLPIEPLEREFAVSGPALKCSTEGNILSVSSSKVNFKFDKKSGLVTSYKVGGTEYFSEGFGIQPNFWRAPNDNDYGSQMPKRLQIWKQSSKNFNVVDASVEMDGKDAVLKATYLLAAGNLYIATYRIHPSGVVKADYTFTSTDMEATKTELSEATLMATFTPGNDAIRKESSKLVVPRIGVRFRMPANMNYVTYFGRGPEENYSDRNNGTLVGLYKSTADDMYFPYVRPQENGHHTDTRWLTVGKKGGKGLTIYADKTIGFNTLRNSIEDFDGEEATYCDYQWNNRDAEELKHDVSTAKNIKPRQTHISDIKPRDFVEVCVDMKQMGVGGYDSWGAIPDKQYLIPANQEYKWGFTLVPSR</sequence>
<dbReference type="InterPro" id="IPR006103">
    <property type="entry name" value="Glyco_hydro_2_cat"/>
</dbReference>
<dbReference type="InterPro" id="IPR006101">
    <property type="entry name" value="Glyco_hydro_2"/>
</dbReference>
<dbReference type="InterPro" id="IPR006104">
    <property type="entry name" value="Glyco_hydro_2_N"/>
</dbReference>
<comment type="caution">
    <text evidence="12">The sequence shown here is derived from an EMBL/GenBank/DDBJ whole genome shotgun (WGS) entry which is preliminary data.</text>
</comment>
<gene>
    <name evidence="12" type="ORF">H9777_03735</name>
</gene>
<dbReference type="EC" id="3.2.1.23" evidence="5"/>
<dbReference type="GO" id="GO:0030246">
    <property type="term" value="F:carbohydrate binding"/>
    <property type="evidence" value="ECO:0007669"/>
    <property type="project" value="InterPro"/>
</dbReference>
<dbReference type="Pfam" id="PF02929">
    <property type="entry name" value="Bgal_small_N"/>
    <property type="match status" value="1"/>
</dbReference>
<dbReference type="SUPFAM" id="SSF49303">
    <property type="entry name" value="beta-Galactosidase/glucuronidase domain"/>
    <property type="match status" value="2"/>
</dbReference>
<dbReference type="GO" id="GO:0005990">
    <property type="term" value="P:lactose catabolic process"/>
    <property type="evidence" value="ECO:0007669"/>
    <property type="project" value="TreeGrafter"/>
</dbReference>
<dbReference type="InterPro" id="IPR004199">
    <property type="entry name" value="B-gal_small/dom_5"/>
</dbReference>
<dbReference type="InterPro" id="IPR036156">
    <property type="entry name" value="Beta-gal/glucu_dom_sf"/>
</dbReference>
<evidence type="ECO:0000256" key="9">
    <source>
        <dbReference type="ARBA" id="ARBA00032230"/>
    </source>
</evidence>
<feature type="chain" id="PRO_5037947009" description="beta-galactosidase" evidence="10">
    <location>
        <begin position="22"/>
        <end position="1109"/>
    </location>
</feature>
<feature type="signal peptide" evidence="10">
    <location>
        <begin position="1"/>
        <end position="21"/>
    </location>
</feature>
<dbReference type="InterPro" id="IPR006102">
    <property type="entry name" value="Ig-like_GH2"/>
</dbReference>
<comment type="subunit">
    <text evidence="4">Monomer.</text>
</comment>
<evidence type="ECO:0000256" key="5">
    <source>
        <dbReference type="ARBA" id="ARBA00012756"/>
    </source>
</evidence>
<evidence type="ECO:0000313" key="12">
    <source>
        <dbReference type="EMBL" id="MBU3837429.1"/>
    </source>
</evidence>
<keyword evidence="6" id="KW-0378">Hydrolase</keyword>
<dbReference type="InterPro" id="IPR008979">
    <property type="entry name" value="Galactose-bd-like_sf"/>
</dbReference>
<dbReference type="InterPro" id="IPR017853">
    <property type="entry name" value="GH"/>
</dbReference>
<dbReference type="GO" id="GO:0009341">
    <property type="term" value="C:beta-galactosidase complex"/>
    <property type="evidence" value="ECO:0007669"/>
    <property type="project" value="InterPro"/>
</dbReference>
<evidence type="ECO:0000256" key="3">
    <source>
        <dbReference type="ARBA" id="ARBA00007401"/>
    </source>
</evidence>
<evidence type="ECO:0000259" key="11">
    <source>
        <dbReference type="SMART" id="SM01038"/>
    </source>
</evidence>
<dbReference type="Proteomes" id="UP000783796">
    <property type="component" value="Unassembled WGS sequence"/>
</dbReference>
<organism evidence="12 13">
    <name type="scientific">Candidatus Phocaeicola faecigallinarum</name>
    <dbReference type="NCBI Taxonomy" id="2838732"/>
    <lineage>
        <taxon>Bacteria</taxon>
        <taxon>Pseudomonadati</taxon>
        <taxon>Bacteroidota</taxon>
        <taxon>Bacteroidia</taxon>
        <taxon>Bacteroidales</taxon>
        <taxon>Bacteroidaceae</taxon>
        <taxon>Phocaeicola</taxon>
    </lineage>
</organism>
<dbReference type="Pfam" id="PF02836">
    <property type="entry name" value="Glyco_hydro_2_C"/>
    <property type="match status" value="1"/>
</dbReference>
<reference evidence="12" key="2">
    <citation type="submission" date="2021-04" db="EMBL/GenBank/DDBJ databases">
        <authorList>
            <person name="Gilroy R."/>
        </authorList>
    </citation>
    <scope>NUCLEOTIDE SEQUENCE</scope>
    <source>
        <strain evidence="12">G4-2901</strain>
    </source>
</reference>
<dbReference type="Pfam" id="PF02837">
    <property type="entry name" value="Glyco_hydro_2_N"/>
    <property type="match status" value="1"/>
</dbReference>
<evidence type="ECO:0000256" key="4">
    <source>
        <dbReference type="ARBA" id="ARBA00011245"/>
    </source>
</evidence>
<evidence type="ECO:0000256" key="2">
    <source>
        <dbReference type="ARBA" id="ARBA00001913"/>
    </source>
</evidence>
<dbReference type="InterPro" id="IPR011013">
    <property type="entry name" value="Gal_mutarotase_sf_dom"/>
</dbReference>
<accession>A0A948TAX3</accession>
<evidence type="ECO:0000256" key="1">
    <source>
        <dbReference type="ARBA" id="ARBA00001412"/>
    </source>
</evidence>
<dbReference type="AlphaFoldDB" id="A0A948TAX3"/>
<evidence type="ECO:0000256" key="8">
    <source>
        <dbReference type="ARBA" id="ARBA00023295"/>
    </source>
</evidence>
<protein>
    <recommendedName>
        <fullName evidence="5">beta-galactosidase</fullName>
        <ecNumber evidence="5">3.2.1.23</ecNumber>
    </recommendedName>
    <alternativeName>
        <fullName evidence="9">Lactase</fullName>
    </alternativeName>
</protein>
<evidence type="ECO:0000256" key="7">
    <source>
        <dbReference type="ARBA" id="ARBA00022837"/>
    </source>
</evidence>
<dbReference type="Gene3D" id="3.20.20.80">
    <property type="entry name" value="Glycosidases"/>
    <property type="match status" value="1"/>
</dbReference>
<dbReference type="PRINTS" id="PR00132">
    <property type="entry name" value="GLHYDRLASE2"/>
</dbReference>
<dbReference type="InterPro" id="IPR014718">
    <property type="entry name" value="GH-type_carb-bd"/>
</dbReference>
<dbReference type="SUPFAM" id="SSF51445">
    <property type="entry name" value="(Trans)glycosidases"/>
    <property type="match status" value="1"/>
</dbReference>
<evidence type="ECO:0000313" key="13">
    <source>
        <dbReference type="Proteomes" id="UP000783796"/>
    </source>
</evidence>
<keyword evidence="8" id="KW-0326">Glycosidase</keyword>
<evidence type="ECO:0000256" key="10">
    <source>
        <dbReference type="SAM" id="SignalP"/>
    </source>
</evidence>
<keyword evidence="7" id="KW-0106">Calcium</keyword>
<dbReference type="FunFam" id="3.20.20.80:FF:000121">
    <property type="entry name" value="Beta-galactosidase"/>
    <property type="match status" value="1"/>
</dbReference>
<dbReference type="GO" id="GO:0004565">
    <property type="term" value="F:beta-galactosidase activity"/>
    <property type="evidence" value="ECO:0007669"/>
    <property type="project" value="UniProtKB-EC"/>
</dbReference>
<dbReference type="InterPro" id="IPR032312">
    <property type="entry name" value="LacZ_4"/>
</dbReference>
<dbReference type="Gene3D" id="2.60.120.260">
    <property type="entry name" value="Galactose-binding domain-like"/>
    <property type="match status" value="1"/>
</dbReference>
<dbReference type="Pfam" id="PF16353">
    <property type="entry name" value="LacZ_4"/>
    <property type="match status" value="1"/>
</dbReference>
<comment type="catalytic activity">
    <reaction evidence="1">
        <text>Hydrolysis of terminal non-reducing beta-D-galactose residues in beta-D-galactosides.</text>
        <dbReference type="EC" id="3.2.1.23"/>
    </reaction>
</comment>
<feature type="domain" description="Beta galactosidase small chain/" evidence="11">
    <location>
        <begin position="777"/>
        <end position="1106"/>
    </location>
</feature>
<evidence type="ECO:0000256" key="6">
    <source>
        <dbReference type="ARBA" id="ARBA00022801"/>
    </source>
</evidence>
<dbReference type="SUPFAM" id="SSF74650">
    <property type="entry name" value="Galactose mutarotase-like"/>
    <property type="match status" value="1"/>
</dbReference>
<dbReference type="PANTHER" id="PTHR46323">
    <property type="entry name" value="BETA-GALACTOSIDASE"/>
    <property type="match status" value="1"/>
</dbReference>
<dbReference type="Gene3D" id="2.60.40.10">
    <property type="entry name" value="Immunoglobulins"/>
    <property type="match status" value="2"/>
</dbReference>
<comment type="cofactor">
    <cofactor evidence="2">
        <name>Ca(2+)</name>
        <dbReference type="ChEBI" id="CHEBI:29108"/>
    </cofactor>
</comment>